<dbReference type="PANTHER" id="PTHR15682">
    <property type="entry name" value="UNHEALTHY RIBOSOME BIOGENESIS PROTEIN 2 HOMOLOG"/>
    <property type="match status" value="1"/>
</dbReference>
<name>A0A8S4PUB2_OWEFU</name>
<evidence type="ECO:0000313" key="2">
    <source>
        <dbReference type="EMBL" id="CAH1797167.1"/>
    </source>
</evidence>
<dbReference type="Proteomes" id="UP000749559">
    <property type="component" value="Unassembled WGS sequence"/>
</dbReference>
<organism evidence="2 3">
    <name type="scientific">Owenia fusiformis</name>
    <name type="common">Polychaete worm</name>
    <dbReference type="NCBI Taxonomy" id="6347"/>
    <lineage>
        <taxon>Eukaryota</taxon>
        <taxon>Metazoa</taxon>
        <taxon>Spiralia</taxon>
        <taxon>Lophotrochozoa</taxon>
        <taxon>Annelida</taxon>
        <taxon>Polychaeta</taxon>
        <taxon>Sedentaria</taxon>
        <taxon>Canalipalpata</taxon>
        <taxon>Sabellida</taxon>
        <taxon>Oweniida</taxon>
        <taxon>Oweniidae</taxon>
        <taxon>Owenia</taxon>
    </lineage>
</organism>
<evidence type="ECO:0000259" key="1">
    <source>
        <dbReference type="Pfam" id="PF10441"/>
    </source>
</evidence>
<feature type="domain" description="Nucleolar 27S pre-rRNA processing Urb2/Npa2 C-terminal" evidence="1">
    <location>
        <begin position="1321"/>
        <end position="1512"/>
    </location>
</feature>
<gene>
    <name evidence="2" type="ORF">OFUS_LOCUS21502</name>
</gene>
<dbReference type="OrthoDB" id="160374at2759"/>
<dbReference type="EMBL" id="CAIIXF020000010">
    <property type="protein sequence ID" value="CAH1797167.1"/>
    <property type="molecule type" value="Genomic_DNA"/>
</dbReference>
<dbReference type="GO" id="GO:0042254">
    <property type="term" value="P:ribosome biogenesis"/>
    <property type="evidence" value="ECO:0007669"/>
    <property type="project" value="TreeGrafter"/>
</dbReference>
<evidence type="ECO:0000313" key="3">
    <source>
        <dbReference type="Proteomes" id="UP000749559"/>
    </source>
</evidence>
<dbReference type="GO" id="GO:0005730">
    <property type="term" value="C:nucleolus"/>
    <property type="evidence" value="ECO:0007669"/>
    <property type="project" value="TreeGrafter"/>
</dbReference>
<accession>A0A8S4PUB2</accession>
<dbReference type="PANTHER" id="PTHR15682:SF2">
    <property type="entry name" value="UNHEALTHY RIBOSOME BIOGENESIS PROTEIN 2 HOMOLOG"/>
    <property type="match status" value="1"/>
</dbReference>
<sequence length="1513" mass="171170">MAKISDLYQVLQGQEYSVTEKLQIAKYVLTTPDVNMPNKEQRLIDWLCDTLTKSKLKKKSSTLAQEDIQSIWICLVSMLHSSQTNSEGHKGVRIKSEFCQVVIESFDVFQDCPKVIDTLVDFTAAALSNTVLNNSLFSKYESVITLLNKIMRIKTSNQETRTKLILCQEKVLEKLKSLQKFHHSSKQVYTHIVDKLLLCLLEQESQEETSASKKLKSYIFQGLFSKDMASTYTLYLDVFYAKESKSQLPNNIVHLLEKVNNGLNTNVVRGLHILYQGFLSMRLEDPQLSFKMLRRLCKLIHIEPEGSISIPVKQEKDMEVSQKEGSIESSTFEIDVYSQNAGLLGILQEVLKGDSFSAAYDNTTGQEQLKWYRSLVTLLLNQSERDGTWYTCLGVLLQINSSFIEPQIEKLWEQLFTTEQSDPKVIGASERLQCDIISLYLRMRQIPRLLTKILHNFSSMTSVCCNVFSSTVLDEFGACTEQLPQGSVVDIWSMFISDFTSNYQTNLGATSRQLFCVSQLISTFLMHIRVADYAVTSVTRDKVNQLMGQTMSDVIEPMLKYVSQQRNFSQDTTSALLLSYTWVELHLLLKQYTKYDMTSGDVERVSATAHYDLSGVFPCLDVNMWRNIYEEASKSQDKTCLHILDMLYMQKMKALLLHCDVTEPSIVTSLQNLIEYFVSKSFIETENSATWDRNMFSITSETYPISKWKLLLDYLPLVCASQAYSSDTIATIADVLIDSLLLADSEKLGDLTMSSCSKSFLSSDQFKELAILHTAMLQGILGRLGNIFKAKSKSPKKLKGSNSVLVNTLEQFQSIIGSQSVDEEFIDVSEAFNQTCQNDKQTQIEELCSTLKASAGKSYHCRIIPKRVQNEQLELCRTLQTLEYLPMASIPQQQRTCFSLTAFLLIGIERNSGKSEELIQILCSIILTCSNDGRNPQFTNYLDKSTALCWLLNNTSSKSEKVCKLLESLVLVLLNASVKTTTGLEGLSAFINNLLDKLAMWETGSCNVWTARVMLFTLKTLSKVSKWSNMKEEVTKPCKLYFLTLSKQFIKVIDQTLKDDVDSAALPYLVSGYITLIGCHKMLADIPWKSHLDAIVQLSLKTFDNKDKGVFKMEVSLNLMNILCTHYVELEDFLPDDFLNTVWNRLEGYLQRVNKKTGTQDNINSPATGTQDPQVDTKEDIVKTNGDLAGTKEEEDVIEGDMAKLESKVIWTLGKTLKASPLSIYQDRLNKLVKNMDSSHIGTDAVDVATQLKVWLHLLKTHSELKDEKLKYFNYVNQNATQFFQSMLVEATRVGRHLTRTIVLPILEAQSMAISMEILPVSHVAMCLTSCTNAPLDITIRESSKDGNSTETDDIINFRDVFSATYKVLNEMLVHYRDNVFNFIPPFIAASKRLMNSAIVAGDQANHYNSEQVAAVVACGHLTERLYALMASYKVEFSKVAVYIVADYVTQVQKVTLVPIVKKSLVPAVNHILSICDEHAIAQLHTVLNPGVREVFRTLYDDYLKYFKYTGKI</sequence>
<keyword evidence="3" id="KW-1185">Reference proteome</keyword>
<reference evidence="2" key="1">
    <citation type="submission" date="2022-03" db="EMBL/GenBank/DDBJ databases">
        <authorList>
            <person name="Martin C."/>
        </authorList>
    </citation>
    <scope>NUCLEOTIDE SEQUENCE</scope>
</reference>
<dbReference type="Pfam" id="PF10441">
    <property type="entry name" value="Urb2"/>
    <property type="match status" value="1"/>
</dbReference>
<dbReference type="InterPro" id="IPR018849">
    <property type="entry name" value="Urb2/Npa2_C"/>
</dbReference>
<protein>
    <recommendedName>
        <fullName evidence="1">Nucleolar 27S pre-rRNA processing Urb2/Npa2 C-terminal domain-containing protein</fullName>
    </recommendedName>
</protein>
<proteinExistence type="predicted"/>
<comment type="caution">
    <text evidence="2">The sequence shown here is derived from an EMBL/GenBank/DDBJ whole genome shotgun (WGS) entry which is preliminary data.</text>
</comment>
<dbReference type="InterPro" id="IPR052609">
    <property type="entry name" value="Ribosome_Biogenesis_Reg"/>
</dbReference>